<evidence type="ECO:0000313" key="2">
    <source>
        <dbReference type="EMBL" id="ODO61329.1"/>
    </source>
</evidence>
<reference evidence="2 3" key="1">
    <citation type="submission" date="2016-08" db="EMBL/GenBank/DDBJ databases">
        <title>Genome sequencing of Lactobacillus plantarum JSA22, isolated from fermented soybean paste.</title>
        <authorList>
            <person name="Choi H.S."/>
        </authorList>
    </citation>
    <scope>NUCLEOTIDE SEQUENCE [LARGE SCALE GENOMIC DNA]</scope>
    <source>
        <strain evidence="2 3">JSA22</strain>
    </source>
</reference>
<sequence length="261" mass="29623">MENVTKLFNQATIQKVVAARGIDTTKLPTKEELDHQTIDRANAGVIANRKRYYYRMSVWSGGVPLRFSFNDWQVDKQPNQAKARELGNQAFKLARQLETNQFNVALAGGPGVGKTSLALAIMYQLMSAGQTAMFVSTAELLRLVNEKYEAPDVRQRLLYVLKDMQNVDVLVLDDFGTEGGKPTEKGFYKPVHKDLQTLMYQVANARCDFDHNEVKHITIITTNNTRKQLESMYDGKTIDRLYTKDTNCQLLFDNMEGVRSV</sequence>
<dbReference type="Proteomes" id="UP000094892">
    <property type="component" value="Unassembled WGS sequence"/>
</dbReference>
<dbReference type="RefSeq" id="WP_064972042.1">
    <property type="nucleotide sequence ID" value="NZ_CP016071.1"/>
</dbReference>
<dbReference type="EMBL" id="MCOL01000001">
    <property type="protein sequence ID" value="ODO61329.1"/>
    <property type="molecule type" value="Genomic_DNA"/>
</dbReference>
<proteinExistence type="predicted"/>
<dbReference type="SUPFAM" id="SSF52540">
    <property type="entry name" value="P-loop containing nucleoside triphosphate hydrolases"/>
    <property type="match status" value="1"/>
</dbReference>
<dbReference type="PATRIC" id="fig|1590.306.peg.1303"/>
<name>A0A192YLT6_LACPN</name>
<dbReference type="CDD" id="cd00009">
    <property type="entry name" value="AAA"/>
    <property type="match status" value="1"/>
</dbReference>
<protein>
    <recommendedName>
        <fullName evidence="1">AAA+ ATPase domain-containing protein</fullName>
    </recommendedName>
</protein>
<evidence type="ECO:0000259" key="1">
    <source>
        <dbReference type="SMART" id="SM00382"/>
    </source>
</evidence>
<comment type="caution">
    <text evidence="2">The sequence shown here is derived from an EMBL/GenBank/DDBJ whole genome shotgun (WGS) entry which is preliminary data.</text>
</comment>
<dbReference type="Gene3D" id="3.40.50.300">
    <property type="entry name" value="P-loop containing nucleotide triphosphate hydrolases"/>
    <property type="match status" value="1"/>
</dbReference>
<dbReference type="InterPro" id="IPR002611">
    <property type="entry name" value="IstB_ATP-bd"/>
</dbReference>
<gene>
    <name evidence="2" type="ORF">LPJSA22_01304</name>
</gene>
<dbReference type="InterPro" id="IPR027417">
    <property type="entry name" value="P-loop_NTPase"/>
</dbReference>
<dbReference type="SMART" id="SM00382">
    <property type="entry name" value="AAA"/>
    <property type="match status" value="1"/>
</dbReference>
<feature type="domain" description="AAA+ ATPase" evidence="1">
    <location>
        <begin position="100"/>
        <end position="243"/>
    </location>
</feature>
<dbReference type="AlphaFoldDB" id="A0A192YLT6"/>
<dbReference type="PANTHER" id="PTHR30050:SF4">
    <property type="entry name" value="ATP-BINDING PROTEIN RV3427C IN INSERTION SEQUENCE-RELATED"/>
    <property type="match status" value="1"/>
</dbReference>
<dbReference type="InterPro" id="IPR003593">
    <property type="entry name" value="AAA+_ATPase"/>
</dbReference>
<organism evidence="2 3">
    <name type="scientific">Lactiplantibacillus plantarum</name>
    <name type="common">Lactobacillus plantarum</name>
    <dbReference type="NCBI Taxonomy" id="1590"/>
    <lineage>
        <taxon>Bacteria</taxon>
        <taxon>Bacillati</taxon>
        <taxon>Bacillota</taxon>
        <taxon>Bacilli</taxon>
        <taxon>Lactobacillales</taxon>
        <taxon>Lactobacillaceae</taxon>
        <taxon>Lactiplantibacillus</taxon>
    </lineage>
</organism>
<dbReference type="PANTHER" id="PTHR30050">
    <property type="entry name" value="CHROMOSOMAL REPLICATION INITIATOR PROTEIN DNAA"/>
    <property type="match status" value="1"/>
</dbReference>
<dbReference type="Pfam" id="PF01695">
    <property type="entry name" value="IstB_IS21"/>
    <property type="match status" value="1"/>
</dbReference>
<dbReference type="GO" id="GO:0006260">
    <property type="term" value="P:DNA replication"/>
    <property type="evidence" value="ECO:0007669"/>
    <property type="project" value="TreeGrafter"/>
</dbReference>
<accession>A0A192YLT6</accession>
<evidence type="ECO:0000313" key="3">
    <source>
        <dbReference type="Proteomes" id="UP000094892"/>
    </source>
</evidence>
<dbReference type="GO" id="GO:0005524">
    <property type="term" value="F:ATP binding"/>
    <property type="evidence" value="ECO:0007669"/>
    <property type="project" value="InterPro"/>
</dbReference>